<sequence length="119" mass="13221">MQSAITTLKRQLAARFRASRSPLPAIRYIRRLIRDTPGQFDAVEIHGVRQFADASDPTQTCCEVDNDNPSFFSVYLHFVTGGVTCCADLPTHPIALHCASVVARRHCGPLYDCYPAQAR</sequence>
<protein>
    <submittedName>
        <fullName evidence="1">Uncharacterized protein</fullName>
    </submittedName>
</protein>
<reference evidence="4 6" key="5">
    <citation type="submission" date="2021-12" db="EMBL/GenBank/DDBJ databases">
        <title>Genomic and phenotypic characterization of three Burkholderia contaminans isolates recovered from different sources.</title>
        <authorList>
            <person name="Lopez De Volder A."/>
            <person name="Fan Y."/>
            <person name="Nunvar J."/>
            <person name="Herrera T."/>
            <person name="Timp W."/>
            <person name="Degrossi J."/>
        </authorList>
    </citation>
    <scope>NUCLEOTIDE SEQUENCE [LARGE SCALE GENOMIC DNA]</scope>
    <source>
        <strain evidence="4 6">LMG 23361</strain>
    </source>
</reference>
<dbReference type="OrthoDB" id="8686847at2"/>
<dbReference type="Proteomes" id="UP000664048">
    <property type="component" value="Unassembled WGS sequence"/>
</dbReference>
<dbReference type="EMBL" id="AP018358">
    <property type="protein sequence ID" value="BBA42636.1"/>
    <property type="molecule type" value="Genomic_DNA"/>
</dbReference>
<evidence type="ECO:0000313" key="5">
    <source>
        <dbReference type="Proteomes" id="UP000664048"/>
    </source>
</evidence>
<dbReference type="Proteomes" id="UP000611459">
    <property type="component" value="Unassembled WGS sequence"/>
</dbReference>
<dbReference type="AlphaFoldDB" id="A0A250LDL0"/>
<evidence type="ECO:0000313" key="4">
    <source>
        <dbReference type="EMBL" id="WFN17315.1"/>
    </source>
</evidence>
<gene>
    <name evidence="1" type="ORF">BCCH1_51210</name>
    <name evidence="3" type="ORF">J4M89_13265</name>
    <name evidence="2" type="ORF">JIN94_36805</name>
    <name evidence="4" type="ORF">LXE91_16815</name>
</gene>
<reference evidence="3 5" key="4">
    <citation type="submission" date="2021-03" db="EMBL/GenBank/DDBJ databases">
        <title>Clinical course, treatment and visual outcome of an outbreak of Burkholderia contaminans endophthalmitis following cataract surgery.</title>
        <authorList>
            <person name="Lind C."/>
            <person name="Olsen K."/>
            <person name="Angelsen N.K."/>
            <person name="Krefting E.A."/>
            <person name="Fossen K."/>
            <person name="Gravningen K."/>
            <person name="Depoorter E."/>
            <person name="Vandamme P."/>
            <person name="Bertelsen G."/>
        </authorList>
    </citation>
    <scope>NUCLEOTIDE SEQUENCE [LARGE SCALE GENOMIC DNA]</scope>
    <source>
        <strain evidence="3 5">51242556</strain>
    </source>
</reference>
<evidence type="ECO:0000313" key="6">
    <source>
        <dbReference type="Proteomes" id="UP001220209"/>
    </source>
</evidence>
<reference evidence="2" key="3">
    <citation type="submission" date="2021-01" db="EMBL/GenBank/DDBJ databases">
        <title>Outbreak of Burkholderia contaminns endophthalmitis traced to a clinical ventilation system.</title>
        <authorList>
            <person name="Lipuma J."/>
            <person name="Spilker T."/>
            <person name="Kratholm J."/>
        </authorList>
    </citation>
    <scope>NUCLEOTIDE SEQUENCE</scope>
    <source>
        <strain evidence="2">HI4954</strain>
    </source>
</reference>
<keyword evidence="5" id="KW-1185">Reference proteome</keyword>
<dbReference type="EMBL" id="CP090640">
    <property type="protein sequence ID" value="WFN17315.1"/>
    <property type="molecule type" value="Genomic_DNA"/>
</dbReference>
<evidence type="ECO:0000313" key="1">
    <source>
        <dbReference type="EMBL" id="BBA42636.1"/>
    </source>
</evidence>
<organism evidence="1">
    <name type="scientific">Burkholderia contaminans</name>
    <dbReference type="NCBI Taxonomy" id="488447"/>
    <lineage>
        <taxon>Bacteria</taxon>
        <taxon>Pseudomonadati</taxon>
        <taxon>Pseudomonadota</taxon>
        <taxon>Betaproteobacteria</taxon>
        <taxon>Burkholderiales</taxon>
        <taxon>Burkholderiaceae</taxon>
        <taxon>Burkholderia</taxon>
        <taxon>Burkholderia cepacia complex</taxon>
    </lineage>
</organism>
<dbReference type="EMBL" id="JAGEMX010000003">
    <property type="protein sequence ID" value="MBO1830353.1"/>
    <property type="molecule type" value="Genomic_DNA"/>
</dbReference>
<proteinExistence type="predicted"/>
<name>A0A250LDL0_9BURK</name>
<reference evidence="1" key="1">
    <citation type="journal article" date="2016" name="Biosci. Biotechnol. Biochem.">
        <title>Bioconversion of AHX to AOH by resting cells of Burkholderia contaminans CH-1.</title>
        <authorList>
            <person name="Choi J.H."/>
            <person name="Kikuchi A."/>
            <person name="Pumkaeo P."/>
            <person name="Hirai H."/>
            <person name="Tokuyama S."/>
            <person name="Kawagishi H."/>
        </authorList>
    </citation>
    <scope>NUCLEOTIDE SEQUENCE</scope>
    <source>
        <strain evidence="1">CH-1</strain>
    </source>
</reference>
<evidence type="ECO:0000313" key="2">
    <source>
        <dbReference type="EMBL" id="MBK1935457.1"/>
    </source>
</evidence>
<dbReference type="EMBL" id="JAENIB010000031">
    <property type="protein sequence ID" value="MBK1935457.1"/>
    <property type="molecule type" value="Genomic_DNA"/>
</dbReference>
<dbReference type="RefSeq" id="WP_135370773.1">
    <property type="nucleotide sequence ID" value="NZ_AP018358.1"/>
</dbReference>
<dbReference type="GeneID" id="93191525"/>
<dbReference type="Proteomes" id="UP001220209">
    <property type="component" value="Chromosome 1"/>
</dbReference>
<evidence type="ECO:0000313" key="3">
    <source>
        <dbReference type="EMBL" id="MBO1830353.1"/>
    </source>
</evidence>
<reference evidence="1" key="2">
    <citation type="journal article" date="2017" name="Genome Announc.">
        <title>High-Quality Draft Genome Sequence of Burkholderia contaminans CH-1, a Gram-Negative Bacterium That Metabolizes 2-Azahypoxanthine, a Plant Growth-Regulating Compound.</title>
        <authorList>
            <person name="Choi J.-H."/>
            <person name="Sugiura H."/>
            <person name="Moriuchi R."/>
            <person name="Kawagishi H."/>
            <person name="Dohra H."/>
        </authorList>
    </citation>
    <scope>NUCLEOTIDE SEQUENCE</scope>
    <source>
        <strain evidence="1">CH-1</strain>
    </source>
</reference>
<accession>A0A250LDL0</accession>